<keyword evidence="1" id="KW-0812">Transmembrane</keyword>
<keyword evidence="3" id="KW-1185">Reference proteome</keyword>
<dbReference type="EMBL" id="FNYK01000029">
    <property type="protein sequence ID" value="SEI85965.1"/>
    <property type="molecule type" value="Genomic_DNA"/>
</dbReference>
<dbReference type="RefSeq" id="WP_156032207.1">
    <property type="nucleotide sequence ID" value="NZ_CACVPP010000074.1"/>
</dbReference>
<dbReference type="Proteomes" id="UP000183028">
    <property type="component" value="Unassembled WGS sequence"/>
</dbReference>
<evidence type="ECO:0000313" key="2">
    <source>
        <dbReference type="EMBL" id="SEI85965.1"/>
    </source>
</evidence>
<dbReference type="GeneID" id="54121423"/>
<organism evidence="2 3">
    <name type="scientific">Sharpea azabuensis</name>
    <dbReference type="NCBI Taxonomy" id="322505"/>
    <lineage>
        <taxon>Bacteria</taxon>
        <taxon>Bacillati</taxon>
        <taxon>Bacillota</taxon>
        <taxon>Erysipelotrichia</taxon>
        <taxon>Erysipelotrichales</taxon>
        <taxon>Coprobacillaceae</taxon>
        <taxon>Sharpea</taxon>
    </lineage>
</organism>
<accession>A0A1H6UCN5</accession>
<keyword evidence="1" id="KW-0472">Membrane</keyword>
<evidence type="ECO:0000256" key="1">
    <source>
        <dbReference type="SAM" id="Phobius"/>
    </source>
</evidence>
<dbReference type="STRING" id="322505.SAMN04487836_14710"/>
<keyword evidence="1" id="KW-1133">Transmembrane helix</keyword>
<protein>
    <submittedName>
        <fullName evidence="2">Uncharacterized protein</fullName>
    </submittedName>
</protein>
<feature type="transmembrane region" description="Helical" evidence="1">
    <location>
        <begin position="35"/>
        <end position="55"/>
    </location>
</feature>
<feature type="transmembrane region" description="Helical" evidence="1">
    <location>
        <begin position="6"/>
        <end position="23"/>
    </location>
</feature>
<reference evidence="3" key="1">
    <citation type="submission" date="2016-10" db="EMBL/GenBank/DDBJ databases">
        <authorList>
            <person name="Varghese N."/>
        </authorList>
    </citation>
    <scope>NUCLEOTIDE SEQUENCE [LARGE SCALE GENOMIC DNA]</scope>
    <source>
        <strain evidence="3">DSM 20406</strain>
    </source>
</reference>
<name>A0A1H6UCN5_9FIRM</name>
<gene>
    <name evidence="2" type="ORF">SAMN04487834_10299</name>
</gene>
<evidence type="ECO:0000313" key="3">
    <source>
        <dbReference type="Proteomes" id="UP000183028"/>
    </source>
</evidence>
<dbReference type="AlphaFoldDB" id="A0A1H6UCN5"/>
<proteinExistence type="predicted"/>
<sequence length="56" mass="6139">MHLSENMLIEVMLIAVGVVMFIRNKEKDRKVALSWGALGLFAGVILILGLCGIIKL</sequence>